<dbReference type="AlphaFoldDB" id="A0A3G6T1Z7"/>
<organism evidence="1 2">
    <name type="scientific">Chryseobacterium bernardetii</name>
    <dbReference type="NCBI Taxonomy" id="1241978"/>
    <lineage>
        <taxon>Bacteria</taxon>
        <taxon>Pseudomonadati</taxon>
        <taxon>Bacteroidota</taxon>
        <taxon>Flavobacteriia</taxon>
        <taxon>Flavobacteriales</taxon>
        <taxon>Weeksellaceae</taxon>
        <taxon>Chryseobacterium group</taxon>
        <taxon>Chryseobacterium</taxon>
    </lineage>
</organism>
<evidence type="ECO:0000313" key="1">
    <source>
        <dbReference type="EMBL" id="AZB23501.1"/>
    </source>
</evidence>
<dbReference type="EMBL" id="CP033932">
    <property type="protein sequence ID" value="AZB23501.1"/>
    <property type="molecule type" value="Genomic_DNA"/>
</dbReference>
<proteinExistence type="predicted"/>
<name>A0A3G6T1Z7_9FLAO</name>
<protein>
    <submittedName>
        <fullName evidence="1">Uncharacterized protein</fullName>
    </submittedName>
</protein>
<evidence type="ECO:0000313" key="2">
    <source>
        <dbReference type="Proteomes" id="UP000271193"/>
    </source>
</evidence>
<dbReference type="Proteomes" id="UP000271193">
    <property type="component" value="Chromosome"/>
</dbReference>
<dbReference type="RefSeq" id="WP_123868649.1">
    <property type="nucleotide sequence ID" value="NZ_CP033932.1"/>
</dbReference>
<gene>
    <name evidence="1" type="ORF">EG339_02105</name>
</gene>
<dbReference type="GeneID" id="99063593"/>
<dbReference type="KEGG" id="cben:EG339_02105"/>
<accession>A0A3G6T1Z7</accession>
<reference evidence="2" key="1">
    <citation type="submission" date="2018-11" db="EMBL/GenBank/DDBJ databases">
        <title>Proposal to divide the Flavobacteriaceae and reorganize its genera based on Amino Acid Identity values calculated from whole genome sequences.</title>
        <authorList>
            <person name="Nicholson A.C."/>
            <person name="Gulvik C.A."/>
            <person name="Whitney A.M."/>
            <person name="Humrighouse B.W."/>
            <person name="Bell M."/>
            <person name="Holmes B."/>
            <person name="Steigerwalt A.G."/>
            <person name="Villarma A."/>
            <person name="Sheth M."/>
            <person name="Batra D."/>
            <person name="Pryor J."/>
            <person name="Bernardet J.-F."/>
            <person name="Hugo C."/>
            <person name="Kampfer P."/>
            <person name="Newman J."/>
            <person name="McQuiston J.R."/>
        </authorList>
    </citation>
    <scope>NUCLEOTIDE SEQUENCE [LARGE SCALE GENOMIC DNA]</scope>
    <source>
        <strain evidence="2">G0229</strain>
    </source>
</reference>
<sequence length="208" mass="24008">MFKIKDKLFDIQYAYLDAFVNSDHQLVFGLQIKATGTDKIPDHESDDTSDLFFPEDALFFNSEILLKVNPNEIERWQDIAGRIIEWKDYPEDEQEPHALLYVYEHTEIYNAKIELQPSEDKIIVKIKATCDIYAGESFSDNLPLEVETEIDFYGILCGKGTSEEQCFKKVNPYLDTDTLKVVRNKYGVSIAVPKDTNMETNLLILADY</sequence>
<keyword evidence="2" id="KW-1185">Reference proteome</keyword>